<evidence type="ECO:0000256" key="2">
    <source>
        <dbReference type="ARBA" id="ARBA00022801"/>
    </source>
</evidence>
<evidence type="ECO:0000259" key="3">
    <source>
        <dbReference type="Pfam" id="PF02902"/>
    </source>
</evidence>
<evidence type="ECO:0000313" key="4">
    <source>
        <dbReference type="EMBL" id="KAL2547668.1"/>
    </source>
</evidence>
<gene>
    <name evidence="4" type="ORF">Fot_09198</name>
</gene>
<dbReference type="AlphaFoldDB" id="A0ABD1WG09"/>
<evidence type="ECO:0000256" key="1">
    <source>
        <dbReference type="ARBA" id="ARBA00022670"/>
    </source>
</evidence>
<organism evidence="4 5">
    <name type="scientific">Forsythia ovata</name>
    <dbReference type="NCBI Taxonomy" id="205694"/>
    <lineage>
        <taxon>Eukaryota</taxon>
        <taxon>Viridiplantae</taxon>
        <taxon>Streptophyta</taxon>
        <taxon>Embryophyta</taxon>
        <taxon>Tracheophyta</taxon>
        <taxon>Spermatophyta</taxon>
        <taxon>Magnoliopsida</taxon>
        <taxon>eudicotyledons</taxon>
        <taxon>Gunneridae</taxon>
        <taxon>Pentapetalae</taxon>
        <taxon>asterids</taxon>
        <taxon>lamiids</taxon>
        <taxon>Lamiales</taxon>
        <taxon>Oleaceae</taxon>
        <taxon>Forsythieae</taxon>
        <taxon>Forsythia</taxon>
    </lineage>
</organism>
<dbReference type="Pfam" id="PF02902">
    <property type="entry name" value="Peptidase_C48"/>
    <property type="match status" value="1"/>
</dbReference>
<accession>A0ABD1WG09</accession>
<comment type="caution">
    <text evidence="4">The sequence shown here is derived from an EMBL/GenBank/DDBJ whole genome shotgun (WGS) entry which is preliminary data.</text>
</comment>
<feature type="domain" description="Ubiquitin-like protease family profile" evidence="3">
    <location>
        <begin position="306"/>
        <end position="334"/>
    </location>
</feature>
<sequence length="365" mass="41350">MSIAKPVKNNVNIPVSEGQTLKAAKIVAQLEEKQQHYSHGLYDDSHVLRVEDSDIEFVSPLIRRPLSKSKKHAGDSSSSQTIIEVVKNTQIVTVDCHLNLEKTISNVSSHVININAKSVEEEDAHHKLSDNKFENAVKTIYNLTNFATNGCAEKMHKKECCFSKGSIMRSINALQSKHEQLVFDQFKMKMEIYNLFTDFAKSLVDGIETQTTIETIEDSKAGCPQGMSKKRRTVSEDIQSNNKLGNEINASAPISLLDDEIVYSEENFRHMDESVEKIRYRGQKRPAKTIRDVALLDVVEPLRQMMPHVLRHGDCGIFVIKFAEYIAENKIKEIPKNFDTKVALLNMATQLYKFACEKPYLNIFG</sequence>
<proteinExistence type="predicted"/>
<keyword evidence="5" id="KW-1185">Reference proteome</keyword>
<keyword evidence="1 4" id="KW-0645">Protease</keyword>
<dbReference type="EMBL" id="JBFOLJ010000003">
    <property type="protein sequence ID" value="KAL2547668.1"/>
    <property type="molecule type" value="Genomic_DNA"/>
</dbReference>
<dbReference type="GO" id="GO:0006508">
    <property type="term" value="P:proteolysis"/>
    <property type="evidence" value="ECO:0007669"/>
    <property type="project" value="UniProtKB-KW"/>
</dbReference>
<dbReference type="InterPro" id="IPR003653">
    <property type="entry name" value="Peptidase_C48_C"/>
</dbReference>
<reference evidence="5" key="1">
    <citation type="submission" date="2024-07" db="EMBL/GenBank/DDBJ databases">
        <title>Two chromosome-level genome assemblies of Korean endemic species Abeliophyllum distichum and Forsythia ovata (Oleaceae).</title>
        <authorList>
            <person name="Jang H."/>
        </authorList>
    </citation>
    <scope>NUCLEOTIDE SEQUENCE [LARGE SCALE GENOMIC DNA]</scope>
</reference>
<keyword evidence="2" id="KW-0378">Hydrolase</keyword>
<name>A0ABD1WG09_9LAMI</name>
<protein>
    <submittedName>
        <fullName evidence="4">Ulp1 protease family</fullName>
    </submittedName>
</protein>
<evidence type="ECO:0000313" key="5">
    <source>
        <dbReference type="Proteomes" id="UP001604277"/>
    </source>
</evidence>
<dbReference type="Proteomes" id="UP001604277">
    <property type="component" value="Unassembled WGS sequence"/>
</dbReference>
<dbReference type="GO" id="GO:0008233">
    <property type="term" value="F:peptidase activity"/>
    <property type="evidence" value="ECO:0007669"/>
    <property type="project" value="UniProtKB-KW"/>
</dbReference>